<accession>A0A450T406</accession>
<protein>
    <submittedName>
        <fullName evidence="1">Uncharacterized protein</fullName>
    </submittedName>
</protein>
<sequence length="81" mass="8884">MREKAPGTKWGLNPPPIAPRASCSGVFSNSLLKNNTTGLYAKVASHSLTALKTSSKCSFIPYKLRFLVSFRLVMKHDPTFA</sequence>
<evidence type="ECO:0000313" key="1">
    <source>
        <dbReference type="EMBL" id="VFJ61289.1"/>
    </source>
</evidence>
<dbReference type="EMBL" id="CAADEY010000088">
    <property type="protein sequence ID" value="VFJ61289.1"/>
    <property type="molecule type" value="Genomic_DNA"/>
</dbReference>
<name>A0A450T406_9GAMM</name>
<dbReference type="AlphaFoldDB" id="A0A450T406"/>
<gene>
    <name evidence="1" type="ORF">BECKDK2373C_GA0170839_10881</name>
</gene>
<reference evidence="1" key="1">
    <citation type="submission" date="2019-02" db="EMBL/GenBank/DDBJ databases">
        <authorList>
            <person name="Gruber-Vodicka R. H."/>
            <person name="Seah K. B. B."/>
        </authorList>
    </citation>
    <scope>NUCLEOTIDE SEQUENCE</scope>
    <source>
        <strain evidence="1">BECK_DK161</strain>
    </source>
</reference>
<proteinExistence type="predicted"/>
<organism evidence="1">
    <name type="scientific">Candidatus Kentrum sp. DK</name>
    <dbReference type="NCBI Taxonomy" id="2126562"/>
    <lineage>
        <taxon>Bacteria</taxon>
        <taxon>Pseudomonadati</taxon>
        <taxon>Pseudomonadota</taxon>
        <taxon>Gammaproteobacteria</taxon>
        <taxon>Candidatus Kentrum</taxon>
    </lineage>
</organism>